<name>A0A382DXB5_9ZZZZ</name>
<organism evidence="1">
    <name type="scientific">marine metagenome</name>
    <dbReference type="NCBI Taxonomy" id="408172"/>
    <lineage>
        <taxon>unclassified sequences</taxon>
        <taxon>metagenomes</taxon>
        <taxon>ecological metagenomes</taxon>
    </lineage>
</organism>
<feature type="non-terminal residue" evidence="1">
    <location>
        <position position="60"/>
    </location>
</feature>
<protein>
    <submittedName>
        <fullName evidence="1">Uncharacterized protein</fullName>
    </submittedName>
</protein>
<proteinExistence type="predicted"/>
<sequence>MALKMTVAFSGNPRVQPLVDGRVKPENIDLEVITVEEGMLFFPNLQCDEFDASEMPISET</sequence>
<accession>A0A382DXB5</accession>
<gene>
    <name evidence="1" type="ORF">METZ01_LOCUS196010</name>
</gene>
<dbReference type="EMBL" id="UINC01041624">
    <property type="protein sequence ID" value="SVB43156.1"/>
    <property type="molecule type" value="Genomic_DNA"/>
</dbReference>
<evidence type="ECO:0000313" key="1">
    <source>
        <dbReference type="EMBL" id="SVB43156.1"/>
    </source>
</evidence>
<dbReference type="AlphaFoldDB" id="A0A382DXB5"/>
<reference evidence="1" key="1">
    <citation type="submission" date="2018-05" db="EMBL/GenBank/DDBJ databases">
        <authorList>
            <person name="Lanie J.A."/>
            <person name="Ng W.-L."/>
            <person name="Kazmierczak K.M."/>
            <person name="Andrzejewski T.M."/>
            <person name="Davidsen T.M."/>
            <person name="Wayne K.J."/>
            <person name="Tettelin H."/>
            <person name="Glass J.I."/>
            <person name="Rusch D."/>
            <person name="Podicherti R."/>
            <person name="Tsui H.-C.T."/>
            <person name="Winkler M.E."/>
        </authorList>
    </citation>
    <scope>NUCLEOTIDE SEQUENCE</scope>
</reference>